<accession>A0A136J2V6</accession>
<reference evidence="2" key="1">
    <citation type="submission" date="2016-02" db="EMBL/GenBank/DDBJ databases">
        <title>Draft genome sequence of Microdochium bolleyi, a fungal endophyte of beachgrass.</title>
        <authorList>
            <consortium name="DOE Joint Genome Institute"/>
            <person name="David A.S."/>
            <person name="May G."/>
            <person name="Haridas S."/>
            <person name="Lim J."/>
            <person name="Wang M."/>
            <person name="Labutti K."/>
            <person name="Lipzen A."/>
            <person name="Barry K."/>
            <person name="Grigoriev I.V."/>
        </authorList>
    </citation>
    <scope>NUCLEOTIDE SEQUENCE [LARGE SCALE GENOMIC DNA]</scope>
    <source>
        <strain evidence="2">J235TASD1</strain>
    </source>
</reference>
<protein>
    <submittedName>
        <fullName evidence="1">Uncharacterized protein</fullName>
    </submittedName>
</protein>
<dbReference type="AlphaFoldDB" id="A0A136J2V6"/>
<gene>
    <name evidence="1" type="ORF">Micbo1qcDRAFT_65694</name>
</gene>
<proteinExistence type="predicted"/>
<evidence type="ECO:0000313" key="2">
    <source>
        <dbReference type="Proteomes" id="UP000070501"/>
    </source>
</evidence>
<dbReference type="Proteomes" id="UP000070501">
    <property type="component" value="Unassembled WGS sequence"/>
</dbReference>
<dbReference type="EMBL" id="KQ964250">
    <property type="protein sequence ID" value="KXJ91482.1"/>
    <property type="molecule type" value="Genomic_DNA"/>
</dbReference>
<sequence length="103" mass="10993">MATTSVPHSESCPLLIGSLFLTQWAVSWDMTWPSCSAHLWTSGLLDPSAVPATAGESSMSFFRKGEPWRSVAGPAALSFKVGLCSIAHPSSNRFPPEPIRASC</sequence>
<name>A0A136J2V6_9PEZI</name>
<evidence type="ECO:0000313" key="1">
    <source>
        <dbReference type="EMBL" id="KXJ91482.1"/>
    </source>
</evidence>
<organism evidence="1 2">
    <name type="scientific">Microdochium bolleyi</name>
    <dbReference type="NCBI Taxonomy" id="196109"/>
    <lineage>
        <taxon>Eukaryota</taxon>
        <taxon>Fungi</taxon>
        <taxon>Dikarya</taxon>
        <taxon>Ascomycota</taxon>
        <taxon>Pezizomycotina</taxon>
        <taxon>Sordariomycetes</taxon>
        <taxon>Xylariomycetidae</taxon>
        <taxon>Xylariales</taxon>
        <taxon>Microdochiaceae</taxon>
        <taxon>Microdochium</taxon>
    </lineage>
</organism>
<keyword evidence="2" id="KW-1185">Reference proteome</keyword>
<dbReference type="InParanoid" id="A0A136J2V6"/>